<organism evidence="2 3">
    <name type="scientific">Psylliodes chrysocephalus</name>
    <dbReference type="NCBI Taxonomy" id="3402493"/>
    <lineage>
        <taxon>Eukaryota</taxon>
        <taxon>Metazoa</taxon>
        <taxon>Ecdysozoa</taxon>
        <taxon>Arthropoda</taxon>
        <taxon>Hexapoda</taxon>
        <taxon>Insecta</taxon>
        <taxon>Pterygota</taxon>
        <taxon>Neoptera</taxon>
        <taxon>Endopterygota</taxon>
        <taxon>Coleoptera</taxon>
        <taxon>Polyphaga</taxon>
        <taxon>Cucujiformia</taxon>
        <taxon>Chrysomeloidea</taxon>
        <taxon>Chrysomelidae</taxon>
        <taxon>Galerucinae</taxon>
        <taxon>Alticini</taxon>
        <taxon>Psylliodes</taxon>
    </lineage>
</organism>
<protein>
    <recommendedName>
        <fullName evidence="4">Kinetochore protein SPC25</fullName>
    </recommendedName>
</protein>
<sequence>MNNTSLYNTVLLENVENSDTSWSDIKCDWSTFSFKDELIARECYITETIQRVKESDLLSLKEFEGSNFEEDLEKFTRKYRDAKKENYDILKKCEEARRTREELIESCKKLESTGGELSDIKNSLESEISKITSDHKLHKAAYKTALQHYNNFDFNVAIVESSDDDIFVANVTFKFAKHIEPIKIVVNRNQRKIIEIDSHGLMDTQNFEDVNFDPLFFCNLRQKVLDSVNS</sequence>
<proteinExistence type="predicted"/>
<evidence type="ECO:0000256" key="1">
    <source>
        <dbReference type="SAM" id="Coils"/>
    </source>
</evidence>
<dbReference type="Proteomes" id="UP001153636">
    <property type="component" value="Chromosome 1"/>
</dbReference>
<dbReference type="OrthoDB" id="6771249at2759"/>
<reference evidence="2" key="1">
    <citation type="submission" date="2022-01" db="EMBL/GenBank/DDBJ databases">
        <authorList>
            <person name="King R."/>
        </authorList>
    </citation>
    <scope>NUCLEOTIDE SEQUENCE</scope>
</reference>
<keyword evidence="3" id="KW-1185">Reference proteome</keyword>
<evidence type="ECO:0000313" key="3">
    <source>
        <dbReference type="Proteomes" id="UP001153636"/>
    </source>
</evidence>
<accession>A0A9P0G7M8</accession>
<gene>
    <name evidence="2" type="ORF">PSYICH_LOCUS1296</name>
</gene>
<keyword evidence="1" id="KW-0175">Coiled coil</keyword>
<dbReference type="EMBL" id="OV651813">
    <property type="protein sequence ID" value="CAH1099905.1"/>
    <property type="molecule type" value="Genomic_DNA"/>
</dbReference>
<dbReference type="AlphaFoldDB" id="A0A9P0G7M8"/>
<feature type="coiled-coil region" evidence="1">
    <location>
        <begin position="65"/>
        <end position="113"/>
    </location>
</feature>
<evidence type="ECO:0000313" key="2">
    <source>
        <dbReference type="EMBL" id="CAH1099905.1"/>
    </source>
</evidence>
<name>A0A9P0G7M8_9CUCU</name>
<evidence type="ECO:0008006" key="4">
    <source>
        <dbReference type="Google" id="ProtNLM"/>
    </source>
</evidence>